<feature type="region of interest" description="Disordered" evidence="1">
    <location>
        <begin position="50"/>
        <end position="81"/>
    </location>
</feature>
<feature type="region of interest" description="Disordered" evidence="1">
    <location>
        <begin position="1"/>
        <end position="28"/>
    </location>
</feature>
<feature type="region of interest" description="Disordered" evidence="1">
    <location>
        <begin position="121"/>
        <end position="144"/>
    </location>
</feature>
<name>A0A9W9C3X5_9PLEO</name>
<proteinExistence type="predicted"/>
<protein>
    <submittedName>
        <fullName evidence="2">Uncharacterized protein</fullName>
    </submittedName>
</protein>
<comment type="caution">
    <text evidence="2">The sequence shown here is derived from an EMBL/GenBank/DDBJ whole genome shotgun (WGS) entry which is preliminary data.</text>
</comment>
<reference evidence="2" key="1">
    <citation type="submission" date="2022-10" db="EMBL/GenBank/DDBJ databases">
        <title>Tapping the CABI collections for fungal endophytes: first genome assemblies for Collariella, Neodidymelliopsis, Ascochyta clinopodiicola, Didymella pomorum, Didymosphaeria variabile, Neocosmospora piperis and Neocucurbitaria cava.</title>
        <authorList>
            <person name="Hill R."/>
        </authorList>
    </citation>
    <scope>NUCLEOTIDE SEQUENCE</scope>
    <source>
        <strain evidence="2">IMI 360193</strain>
    </source>
</reference>
<sequence length="144" mass="15039">MTHSTPISPPTETPISPISRSTTFPHKTFPAVATQTPLIDTSVPAINAHPVELDGVPTSPQEQDLKRRETGGSRVLSPADGEIDAEFLSEDGKGAGQLGREKRAAMLASRSKDAGVIVDVPDEPTADAVEAADSKDRQGVEASG</sequence>
<evidence type="ECO:0000313" key="3">
    <source>
        <dbReference type="Proteomes" id="UP001140562"/>
    </source>
</evidence>
<gene>
    <name evidence="2" type="ORF">N0V87_000593</name>
</gene>
<keyword evidence="3" id="KW-1185">Reference proteome</keyword>
<evidence type="ECO:0000313" key="2">
    <source>
        <dbReference type="EMBL" id="KAJ4342876.1"/>
    </source>
</evidence>
<dbReference type="OrthoDB" id="5310629at2759"/>
<feature type="compositionally biased region" description="Basic and acidic residues" evidence="1">
    <location>
        <begin position="132"/>
        <end position="144"/>
    </location>
</feature>
<accession>A0A9W9C3X5</accession>
<dbReference type="AlphaFoldDB" id="A0A9W9C3X5"/>
<dbReference type="Proteomes" id="UP001140562">
    <property type="component" value="Unassembled WGS sequence"/>
</dbReference>
<dbReference type="EMBL" id="JAPEUV010000004">
    <property type="protein sequence ID" value="KAJ4342876.1"/>
    <property type="molecule type" value="Genomic_DNA"/>
</dbReference>
<evidence type="ECO:0000256" key="1">
    <source>
        <dbReference type="SAM" id="MobiDB-lite"/>
    </source>
</evidence>
<organism evidence="2 3">
    <name type="scientific">Didymella glomerata</name>
    <dbReference type="NCBI Taxonomy" id="749621"/>
    <lineage>
        <taxon>Eukaryota</taxon>
        <taxon>Fungi</taxon>
        <taxon>Dikarya</taxon>
        <taxon>Ascomycota</taxon>
        <taxon>Pezizomycotina</taxon>
        <taxon>Dothideomycetes</taxon>
        <taxon>Pleosporomycetidae</taxon>
        <taxon>Pleosporales</taxon>
        <taxon>Pleosporineae</taxon>
        <taxon>Didymellaceae</taxon>
        <taxon>Didymella</taxon>
    </lineage>
</organism>
<feature type="compositionally biased region" description="Low complexity" evidence="1">
    <location>
        <begin position="13"/>
        <end position="23"/>
    </location>
</feature>